<organism evidence="4 5">
    <name type="scientific">Methylomusa anaerophila</name>
    <dbReference type="NCBI Taxonomy" id="1930071"/>
    <lineage>
        <taxon>Bacteria</taxon>
        <taxon>Bacillati</taxon>
        <taxon>Bacillota</taxon>
        <taxon>Negativicutes</taxon>
        <taxon>Selenomonadales</taxon>
        <taxon>Sporomusaceae</taxon>
        <taxon>Methylomusa</taxon>
    </lineage>
</organism>
<keyword evidence="5" id="KW-1185">Reference proteome</keyword>
<reference evidence="4 5" key="1">
    <citation type="journal article" date="2018" name="Int. J. Syst. Evol. Microbiol.">
        <title>Methylomusa anaerophila gen. nov., sp. nov., an anaerobic methanol-utilizing bacterium isolated from a microbial fuel cell.</title>
        <authorList>
            <person name="Amano N."/>
            <person name="Yamamuro A."/>
            <person name="Miyahara M."/>
            <person name="Kouzuma A."/>
            <person name="Abe T."/>
            <person name="Watanabe K."/>
        </authorList>
    </citation>
    <scope>NUCLEOTIDE SEQUENCE [LARGE SCALE GENOMIC DNA]</scope>
    <source>
        <strain evidence="4 5">MMFC1</strain>
    </source>
</reference>
<dbReference type="PANTHER" id="PTHR32089">
    <property type="entry name" value="METHYL-ACCEPTING CHEMOTAXIS PROTEIN MCPB"/>
    <property type="match status" value="1"/>
</dbReference>
<dbReference type="RefSeq" id="WP_126307868.1">
    <property type="nucleotide sequence ID" value="NZ_AP018449.1"/>
</dbReference>
<dbReference type="InterPro" id="IPR004089">
    <property type="entry name" value="MCPsignal_dom"/>
</dbReference>
<dbReference type="Pfam" id="PF00015">
    <property type="entry name" value="MCPsignal"/>
    <property type="match status" value="1"/>
</dbReference>
<proteinExistence type="predicted"/>
<dbReference type="AlphaFoldDB" id="A0A348AII8"/>
<dbReference type="GO" id="GO:0007165">
    <property type="term" value="P:signal transduction"/>
    <property type="evidence" value="ECO:0007669"/>
    <property type="project" value="UniProtKB-KW"/>
</dbReference>
<dbReference type="EMBL" id="AP018449">
    <property type="protein sequence ID" value="BBB90886.1"/>
    <property type="molecule type" value="Genomic_DNA"/>
</dbReference>
<dbReference type="PROSITE" id="PS50111">
    <property type="entry name" value="CHEMOTAXIS_TRANSDUC_2"/>
    <property type="match status" value="1"/>
</dbReference>
<name>A0A348AII8_9FIRM</name>
<dbReference type="SMART" id="SM00283">
    <property type="entry name" value="MA"/>
    <property type="match status" value="1"/>
</dbReference>
<dbReference type="OrthoDB" id="3192at2"/>
<dbReference type="Proteomes" id="UP000276437">
    <property type="component" value="Chromosome"/>
</dbReference>
<dbReference type="KEGG" id="mana:MAMMFC1_01553"/>
<evidence type="ECO:0000256" key="1">
    <source>
        <dbReference type="ARBA" id="ARBA00023224"/>
    </source>
</evidence>
<gene>
    <name evidence="4" type="primary">yfmS_2</name>
    <name evidence="4" type="ORF">MAMMFC1_01553</name>
</gene>
<feature type="domain" description="Methyl-accepting transducer" evidence="3">
    <location>
        <begin position="108"/>
        <end position="271"/>
    </location>
</feature>
<dbReference type="GO" id="GO:0016020">
    <property type="term" value="C:membrane"/>
    <property type="evidence" value="ECO:0007669"/>
    <property type="project" value="InterPro"/>
</dbReference>
<dbReference type="SUPFAM" id="SSF58104">
    <property type="entry name" value="Methyl-accepting chemotaxis protein (MCP) signaling domain"/>
    <property type="match status" value="1"/>
</dbReference>
<dbReference type="Gene3D" id="1.10.287.950">
    <property type="entry name" value="Methyl-accepting chemotaxis protein"/>
    <property type="match status" value="1"/>
</dbReference>
<dbReference type="PANTHER" id="PTHR32089:SF112">
    <property type="entry name" value="LYSOZYME-LIKE PROTEIN-RELATED"/>
    <property type="match status" value="1"/>
</dbReference>
<protein>
    <submittedName>
        <fullName evidence="4">Putative sensory transducer protein YfmS</fullName>
    </submittedName>
</protein>
<accession>A0A348AII8</accession>
<evidence type="ECO:0000313" key="5">
    <source>
        <dbReference type="Proteomes" id="UP000276437"/>
    </source>
</evidence>
<evidence type="ECO:0000313" key="4">
    <source>
        <dbReference type="EMBL" id="BBB90886.1"/>
    </source>
</evidence>
<evidence type="ECO:0000259" key="3">
    <source>
        <dbReference type="PROSITE" id="PS50111"/>
    </source>
</evidence>
<keyword evidence="1 2" id="KW-0807">Transducer</keyword>
<evidence type="ECO:0000256" key="2">
    <source>
        <dbReference type="PROSITE-ProRule" id="PRU00284"/>
    </source>
</evidence>
<sequence length="271" mass="28956">MKKLQEIISAAETCRDASALDCNIIVCDAEAKIIHFVPAKSFVTDVQVGAIAQGKAIRECIAQKRVVHSIIPERIYGLRLKSVLCPIIEEDGQLSGVIGTASSLKTQELLHNAAKTIAATTQQISTTSQALAETACHLAEDLTDVKNGMEQVLHEIDKTDDILQFVSNVASNSNLLGLNAAIEAARAGEQGRGFAVVAEEIRKMAVDSDESVKNIRNILQNIQKQTHAVVKTILSAVDVGQQQAAATQEISATLEQMSASAADVTKVAEMK</sequence>